<evidence type="ECO:0000256" key="1">
    <source>
        <dbReference type="SAM" id="Phobius"/>
    </source>
</evidence>
<dbReference type="Pfam" id="PF18901">
    <property type="entry name" value="DUF5657"/>
    <property type="match status" value="1"/>
</dbReference>
<dbReference type="EMBL" id="LCFQ01000001">
    <property type="protein sequence ID" value="KKS98976.1"/>
    <property type="molecule type" value="Genomic_DNA"/>
</dbReference>
<dbReference type="InterPro" id="IPR043716">
    <property type="entry name" value="DUF5657"/>
</dbReference>
<name>A0A0G1FVF3_9BACT</name>
<sequence length="77" mass="8420">MNDFLSLFDPGGGVWILAKILTLIGLSVYVVFALVIVKQVDHMTDTLEVGFESQLKAIAIVHLLFALGTILFALFVL</sequence>
<organism evidence="2 3">
    <name type="scientific">Candidatus Woesebacteria bacterium GW2011_GWB1_43_14</name>
    <dbReference type="NCBI Taxonomy" id="1618578"/>
    <lineage>
        <taxon>Bacteria</taxon>
        <taxon>Candidatus Woeseibacteriota</taxon>
    </lineage>
</organism>
<evidence type="ECO:0000313" key="3">
    <source>
        <dbReference type="Proteomes" id="UP000034090"/>
    </source>
</evidence>
<keyword evidence="1" id="KW-1133">Transmembrane helix</keyword>
<feature type="transmembrane region" description="Helical" evidence="1">
    <location>
        <begin position="12"/>
        <end position="37"/>
    </location>
</feature>
<evidence type="ECO:0000313" key="2">
    <source>
        <dbReference type="EMBL" id="KKS98976.1"/>
    </source>
</evidence>
<dbReference type="Proteomes" id="UP000034090">
    <property type="component" value="Unassembled WGS sequence"/>
</dbReference>
<protein>
    <submittedName>
        <fullName evidence="2">Uncharacterized protein</fullName>
    </submittedName>
</protein>
<keyword evidence="1" id="KW-0472">Membrane</keyword>
<feature type="transmembrane region" description="Helical" evidence="1">
    <location>
        <begin position="57"/>
        <end position="76"/>
    </location>
</feature>
<dbReference type="AlphaFoldDB" id="A0A0G1FVF3"/>
<reference evidence="2 3" key="1">
    <citation type="journal article" date="2015" name="Nature">
        <title>rRNA introns, odd ribosomes, and small enigmatic genomes across a large radiation of phyla.</title>
        <authorList>
            <person name="Brown C.T."/>
            <person name="Hug L.A."/>
            <person name="Thomas B.C."/>
            <person name="Sharon I."/>
            <person name="Castelle C.J."/>
            <person name="Singh A."/>
            <person name="Wilkins M.J."/>
            <person name="Williams K.H."/>
            <person name="Banfield J.F."/>
        </authorList>
    </citation>
    <scope>NUCLEOTIDE SEQUENCE [LARGE SCALE GENOMIC DNA]</scope>
</reference>
<accession>A0A0G1FVF3</accession>
<proteinExistence type="predicted"/>
<comment type="caution">
    <text evidence="2">The sequence shown here is derived from an EMBL/GenBank/DDBJ whole genome shotgun (WGS) entry which is preliminary data.</text>
</comment>
<gene>
    <name evidence="2" type="ORF">UV74_C0001G0086</name>
</gene>
<keyword evidence="1" id="KW-0812">Transmembrane</keyword>
<dbReference type="STRING" id="1618578.UV74_C0001G0086"/>